<dbReference type="Proteomes" id="UP000051952">
    <property type="component" value="Unassembled WGS sequence"/>
</dbReference>
<accession>A0A0S4IMW4</accession>
<name>A0A0S4IMW4_BODSA</name>
<keyword evidence="2" id="KW-1185">Reference proteome</keyword>
<evidence type="ECO:0000313" key="2">
    <source>
        <dbReference type="Proteomes" id="UP000051952"/>
    </source>
</evidence>
<proteinExistence type="predicted"/>
<reference evidence="2" key="1">
    <citation type="submission" date="2015-09" db="EMBL/GenBank/DDBJ databases">
        <authorList>
            <consortium name="Pathogen Informatics"/>
        </authorList>
    </citation>
    <scope>NUCLEOTIDE SEQUENCE [LARGE SCALE GENOMIC DNA]</scope>
    <source>
        <strain evidence="2">Lake Konstanz</strain>
    </source>
</reference>
<dbReference type="AlphaFoldDB" id="A0A0S4IMW4"/>
<dbReference type="EMBL" id="CYKH01000352">
    <property type="protein sequence ID" value="CUF55215.1"/>
    <property type="molecule type" value="Genomic_DNA"/>
</dbReference>
<protein>
    <submittedName>
        <fullName evidence="1">Uncharacterized protein</fullName>
    </submittedName>
</protein>
<evidence type="ECO:0000313" key="1">
    <source>
        <dbReference type="EMBL" id="CUF55215.1"/>
    </source>
</evidence>
<organism evidence="1 2">
    <name type="scientific">Bodo saltans</name>
    <name type="common">Flagellated protozoan</name>
    <dbReference type="NCBI Taxonomy" id="75058"/>
    <lineage>
        <taxon>Eukaryota</taxon>
        <taxon>Discoba</taxon>
        <taxon>Euglenozoa</taxon>
        <taxon>Kinetoplastea</taxon>
        <taxon>Metakinetoplastina</taxon>
        <taxon>Eubodonida</taxon>
        <taxon>Bodonidae</taxon>
        <taxon>Bodo</taxon>
    </lineage>
</organism>
<dbReference type="VEuPathDB" id="TriTrypDB:BSAL_63490"/>
<sequence>MNTTNVGSVQMSKNCDEAIKDSTATKNEKINVGQTFRKMLVNPKEAQTENR</sequence>
<gene>
    <name evidence="1" type="ORF">BSAL_63490</name>
</gene>